<accession>A0ABW4LIP0</accession>
<comment type="caution">
    <text evidence="1">The sequence shown here is derived from an EMBL/GenBank/DDBJ whole genome shotgun (WGS) entry which is preliminary data.</text>
</comment>
<keyword evidence="2" id="KW-1185">Reference proteome</keyword>
<reference evidence="2" key="1">
    <citation type="journal article" date="2019" name="Int. J. Syst. Evol. Microbiol.">
        <title>The Global Catalogue of Microorganisms (GCM) 10K type strain sequencing project: providing services to taxonomists for standard genome sequencing and annotation.</title>
        <authorList>
            <consortium name="The Broad Institute Genomics Platform"/>
            <consortium name="The Broad Institute Genome Sequencing Center for Infectious Disease"/>
            <person name="Wu L."/>
            <person name="Ma J."/>
        </authorList>
    </citation>
    <scope>NUCLEOTIDE SEQUENCE [LARGE SCALE GENOMIC DNA]</scope>
    <source>
        <strain evidence="2">CCUG 49339</strain>
    </source>
</reference>
<dbReference type="RefSeq" id="WP_377926191.1">
    <property type="nucleotide sequence ID" value="NZ_JBHUEM010000001.1"/>
</dbReference>
<gene>
    <name evidence="1" type="ORF">ACFSCX_00875</name>
</gene>
<sequence>MPLINGSYGDMFLVNLTQHANSKISHDRYDVYVNGDFVGHKTLLTQTEDITDVNDFLHSQGYNRYEASLNGDHFEIRAEDETATDLAEALQIYLQTR</sequence>
<proteinExistence type="predicted"/>
<name>A0ABW4LIP0_9BACI</name>
<organism evidence="1 2">
    <name type="scientific">Bacillus salitolerans</name>
    <dbReference type="NCBI Taxonomy" id="1437434"/>
    <lineage>
        <taxon>Bacteria</taxon>
        <taxon>Bacillati</taxon>
        <taxon>Bacillota</taxon>
        <taxon>Bacilli</taxon>
        <taxon>Bacillales</taxon>
        <taxon>Bacillaceae</taxon>
        <taxon>Bacillus</taxon>
    </lineage>
</organism>
<dbReference type="Proteomes" id="UP001597214">
    <property type="component" value="Unassembled WGS sequence"/>
</dbReference>
<dbReference type="EMBL" id="JBHUEM010000001">
    <property type="protein sequence ID" value="MFD1735104.1"/>
    <property type="molecule type" value="Genomic_DNA"/>
</dbReference>
<evidence type="ECO:0000313" key="2">
    <source>
        <dbReference type="Proteomes" id="UP001597214"/>
    </source>
</evidence>
<evidence type="ECO:0000313" key="1">
    <source>
        <dbReference type="EMBL" id="MFD1735104.1"/>
    </source>
</evidence>
<protein>
    <submittedName>
        <fullName evidence="1">Uncharacterized protein</fullName>
    </submittedName>
</protein>